<dbReference type="GO" id="GO:0006935">
    <property type="term" value="P:chemotaxis"/>
    <property type="evidence" value="ECO:0007669"/>
    <property type="project" value="UniProtKB-KW"/>
</dbReference>
<dbReference type="STRING" id="330734.ABA45_05170"/>
<feature type="compositionally biased region" description="Basic and acidic residues" evidence="11">
    <location>
        <begin position="121"/>
        <end position="138"/>
    </location>
</feature>
<keyword evidence="12" id="KW-0969">Cilium</keyword>
<dbReference type="KEGG" id="mpq:ABA45_05170"/>
<name>A0A0H4HYY4_9GAMM</name>
<evidence type="ECO:0000256" key="10">
    <source>
        <dbReference type="ARBA" id="ARBA00023225"/>
    </source>
</evidence>
<dbReference type="AlphaFoldDB" id="A0A0H4HYY4"/>
<evidence type="ECO:0000256" key="5">
    <source>
        <dbReference type="ARBA" id="ARBA00022475"/>
    </source>
</evidence>
<dbReference type="PRINTS" id="PR01004">
    <property type="entry name" value="FLGFLIJ"/>
</dbReference>
<feature type="region of interest" description="Disordered" evidence="11">
    <location>
        <begin position="119"/>
        <end position="147"/>
    </location>
</feature>
<dbReference type="GO" id="GO:0003774">
    <property type="term" value="F:cytoskeletal motor activity"/>
    <property type="evidence" value="ECO:0007669"/>
    <property type="project" value="InterPro"/>
</dbReference>
<dbReference type="NCBIfam" id="TIGR02473">
    <property type="entry name" value="flagell_FliJ"/>
    <property type="match status" value="1"/>
</dbReference>
<dbReference type="RefSeq" id="WP_048384589.1">
    <property type="nucleotide sequence ID" value="NZ_CP011494.1"/>
</dbReference>
<keyword evidence="6" id="KW-0145">Chemotaxis</keyword>
<evidence type="ECO:0000313" key="12">
    <source>
        <dbReference type="EMBL" id="AKO51884.1"/>
    </source>
</evidence>
<evidence type="ECO:0000256" key="7">
    <source>
        <dbReference type="ARBA" id="ARBA00022795"/>
    </source>
</evidence>
<evidence type="ECO:0000313" key="13">
    <source>
        <dbReference type="Proteomes" id="UP000036406"/>
    </source>
</evidence>
<comment type="subcellular location">
    <subcellularLocation>
        <location evidence="1">Cell membrane</location>
        <topology evidence="1">Peripheral membrane protein</topology>
        <orientation evidence="1">Cytoplasmic side</orientation>
    </subcellularLocation>
</comment>
<keyword evidence="8" id="KW-0653">Protein transport</keyword>
<comment type="similarity">
    <text evidence="2">Belongs to the FliJ family.</text>
</comment>
<sequence length="147" mass="17584">MQRSQRLGVVLAVEQRKEKKALERMGEARTLMAQREQQIQELQSYHQEYRQQIRDGQQGVVAVSRLQAWQAFMGQLDQLIGQQQVQLEQANQVFEVRRNEWLKAWEKRRGMENFITTCRQQEQREQDSREQKQADEAAGRAFLRRPR</sequence>
<keyword evidence="9" id="KW-0472">Membrane</keyword>
<protein>
    <recommendedName>
        <fullName evidence="3">Flagellar FliJ protein</fullName>
    </recommendedName>
</protein>
<evidence type="ECO:0000256" key="2">
    <source>
        <dbReference type="ARBA" id="ARBA00010004"/>
    </source>
</evidence>
<dbReference type="Pfam" id="PF02050">
    <property type="entry name" value="FliJ"/>
    <property type="match status" value="1"/>
</dbReference>
<dbReference type="GO" id="GO:0009288">
    <property type="term" value="C:bacterial-type flagellum"/>
    <property type="evidence" value="ECO:0007669"/>
    <property type="project" value="InterPro"/>
</dbReference>
<reference evidence="12 13" key="1">
    <citation type="submission" date="2015-05" db="EMBL/GenBank/DDBJ databases">
        <title>Complete genome of Marinobacter psychrophilus strain 20041T isolated from sea-ice of the Canadian Basin.</title>
        <authorList>
            <person name="Song L."/>
            <person name="Ren L."/>
            <person name="Yu Y."/>
            <person name="Wang X."/>
        </authorList>
    </citation>
    <scope>NUCLEOTIDE SEQUENCE [LARGE SCALE GENOMIC DNA]</scope>
    <source>
        <strain evidence="12 13">20041</strain>
    </source>
</reference>
<keyword evidence="5" id="KW-1003">Cell membrane</keyword>
<keyword evidence="12" id="KW-0282">Flagellum</keyword>
<dbReference type="InterPro" id="IPR053716">
    <property type="entry name" value="Flag_assembly_chemotaxis_eff"/>
</dbReference>
<dbReference type="Proteomes" id="UP000036406">
    <property type="component" value="Chromosome"/>
</dbReference>
<keyword evidence="7" id="KW-1005">Bacterial flagellum biogenesis</keyword>
<evidence type="ECO:0000256" key="11">
    <source>
        <dbReference type="SAM" id="MobiDB-lite"/>
    </source>
</evidence>
<keyword evidence="12" id="KW-0966">Cell projection</keyword>
<evidence type="ECO:0000256" key="9">
    <source>
        <dbReference type="ARBA" id="ARBA00023136"/>
    </source>
</evidence>
<dbReference type="GO" id="GO:0044781">
    <property type="term" value="P:bacterial-type flagellum organization"/>
    <property type="evidence" value="ECO:0007669"/>
    <property type="project" value="UniProtKB-KW"/>
</dbReference>
<evidence type="ECO:0000256" key="1">
    <source>
        <dbReference type="ARBA" id="ARBA00004413"/>
    </source>
</evidence>
<evidence type="ECO:0000256" key="8">
    <source>
        <dbReference type="ARBA" id="ARBA00022927"/>
    </source>
</evidence>
<dbReference type="InterPro" id="IPR052570">
    <property type="entry name" value="FliJ"/>
</dbReference>
<dbReference type="InterPro" id="IPR012823">
    <property type="entry name" value="Flagell_FliJ"/>
</dbReference>
<proteinExistence type="inferred from homology"/>
<evidence type="ECO:0000256" key="3">
    <source>
        <dbReference type="ARBA" id="ARBA00020392"/>
    </source>
</evidence>
<dbReference type="EMBL" id="CP011494">
    <property type="protein sequence ID" value="AKO51884.1"/>
    <property type="molecule type" value="Genomic_DNA"/>
</dbReference>
<keyword evidence="13" id="KW-1185">Reference proteome</keyword>
<keyword evidence="10" id="KW-1006">Bacterial flagellum protein export</keyword>
<dbReference type="PANTHER" id="PTHR38786">
    <property type="entry name" value="FLAGELLAR FLIJ PROTEIN"/>
    <property type="match status" value="1"/>
</dbReference>
<accession>A0A0H4HYY4</accession>
<dbReference type="PANTHER" id="PTHR38786:SF1">
    <property type="entry name" value="FLAGELLAR FLIJ PROTEIN"/>
    <property type="match status" value="1"/>
</dbReference>
<dbReference type="GO" id="GO:0071973">
    <property type="term" value="P:bacterial-type flagellum-dependent cell motility"/>
    <property type="evidence" value="ECO:0007669"/>
    <property type="project" value="InterPro"/>
</dbReference>
<dbReference type="InterPro" id="IPR018006">
    <property type="entry name" value="Flag_FliJ_proteobac"/>
</dbReference>
<evidence type="ECO:0000256" key="6">
    <source>
        <dbReference type="ARBA" id="ARBA00022500"/>
    </source>
</evidence>
<dbReference type="Gene3D" id="1.10.287.1700">
    <property type="match status" value="1"/>
</dbReference>
<dbReference type="GO" id="GO:0015031">
    <property type="term" value="P:protein transport"/>
    <property type="evidence" value="ECO:0007669"/>
    <property type="project" value="UniProtKB-KW"/>
</dbReference>
<organism evidence="12 13">
    <name type="scientific">Marinobacter psychrophilus</name>
    <dbReference type="NCBI Taxonomy" id="330734"/>
    <lineage>
        <taxon>Bacteria</taxon>
        <taxon>Pseudomonadati</taxon>
        <taxon>Pseudomonadota</taxon>
        <taxon>Gammaproteobacteria</taxon>
        <taxon>Pseudomonadales</taxon>
        <taxon>Marinobacteraceae</taxon>
        <taxon>Marinobacter</taxon>
    </lineage>
</organism>
<dbReference type="PATRIC" id="fig|330734.3.peg.1095"/>
<gene>
    <name evidence="12" type="ORF">ABA45_05170</name>
</gene>
<evidence type="ECO:0000256" key="4">
    <source>
        <dbReference type="ARBA" id="ARBA00022448"/>
    </source>
</evidence>
<dbReference type="GO" id="GO:0005886">
    <property type="term" value="C:plasma membrane"/>
    <property type="evidence" value="ECO:0007669"/>
    <property type="project" value="UniProtKB-SubCell"/>
</dbReference>
<keyword evidence="4" id="KW-0813">Transport</keyword>